<dbReference type="PANTHER" id="PTHR42939">
    <property type="entry name" value="ABC TRANSPORTER ATP-BINDING PROTEIN ALBC-RELATED"/>
    <property type="match status" value="1"/>
</dbReference>
<dbReference type="EMBL" id="HF563609">
    <property type="protein sequence ID" value="CDI40834.1"/>
    <property type="molecule type" value="Genomic_DNA"/>
</dbReference>
<feature type="domain" description="ABC transporter" evidence="4">
    <location>
        <begin position="10"/>
        <end position="235"/>
    </location>
</feature>
<organism evidence="5 6">
    <name type="scientific">Tepidanaerobacter acetatoxydans (strain DSM 21804 / JCM 16047 / Re1)</name>
    <dbReference type="NCBI Taxonomy" id="1209989"/>
    <lineage>
        <taxon>Bacteria</taxon>
        <taxon>Bacillati</taxon>
        <taxon>Bacillota</taxon>
        <taxon>Clostridia</taxon>
        <taxon>Thermosediminibacterales</taxon>
        <taxon>Tepidanaerobacteraceae</taxon>
        <taxon>Tepidanaerobacter</taxon>
    </lineage>
</organism>
<dbReference type="AlphaFoldDB" id="U4Q940"/>
<dbReference type="InterPro" id="IPR027417">
    <property type="entry name" value="P-loop_NTPase"/>
</dbReference>
<dbReference type="STRING" id="1209989.TepRe1_1722"/>
<evidence type="ECO:0000259" key="4">
    <source>
        <dbReference type="PROSITE" id="PS50893"/>
    </source>
</evidence>
<dbReference type="KEGG" id="tae:TepiRe1_1861"/>
<dbReference type="PANTHER" id="PTHR42939:SF3">
    <property type="entry name" value="ABC TRANSPORTER ATP-BINDING COMPONENT"/>
    <property type="match status" value="1"/>
</dbReference>
<dbReference type="Pfam" id="PF00005">
    <property type="entry name" value="ABC_tran"/>
    <property type="match status" value="1"/>
</dbReference>
<evidence type="ECO:0000256" key="3">
    <source>
        <dbReference type="ARBA" id="ARBA00022840"/>
    </source>
</evidence>
<evidence type="ECO:0000313" key="5">
    <source>
        <dbReference type="EMBL" id="CDI40834.1"/>
    </source>
</evidence>
<dbReference type="SMART" id="SM00382">
    <property type="entry name" value="AAA"/>
    <property type="match status" value="1"/>
</dbReference>
<keyword evidence="1" id="KW-0813">Transport</keyword>
<evidence type="ECO:0000256" key="1">
    <source>
        <dbReference type="ARBA" id="ARBA00022448"/>
    </source>
</evidence>
<keyword evidence="2" id="KW-0547">Nucleotide-binding</keyword>
<dbReference type="eggNOG" id="COG1131">
    <property type="taxonomic scope" value="Bacteria"/>
</dbReference>
<dbReference type="GO" id="GO:0016887">
    <property type="term" value="F:ATP hydrolysis activity"/>
    <property type="evidence" value="ECO:0007669"/>
    <property type="project" value="InterPro"/>
</dbReference>
<dbReference type="Proteomes" id="UP000010802">
    <property type="component" value="Chromosome"/>
</dbReference>
<dbReference type="GO" id="GO:0005524">
    <property type="term" value="F:ATP binding"/>
    <property type="evidence" value="ECO:0007669"/>
    <property type="project" value="UniProtKB-KW"/>
</dbReference>
<proteinExistence type="predicted"/>
<dbReference type="InterPro" id="IPR051782">
    <property type="entry name" value="ABC_Transporter_VariousFunc"/>
</dbReference>
<dbReference type="Gene3D" id="3.40.50.300">
    <property type="entry name" value="P-loop containing nucleotide triphosphate hydrolases"/>
    <property type="match status" value="1"/>
</dbReference>
<gene>
    <name evidence="5" type="ordered locus">TEPIRE1_1861</name>
</gene>
<evidence type="ECO:0000313" key="6">
    <source>
        <dbReference type="Proteomes" id="UP000010802"/>
    </source>
</evidence>
<reference evidence="6" key="1">
    <citation type="journal article" date="2013" name="Genome Announc.">
        <title>First genome sequence of a syntrophic acetate-oxidizing bacterium, Tepidanaerobacter acetatoxydans strain Re1.</title>
        <authorList>
            <person name="Manzoor S."/>
            <person name="Bongcam-Rudloff E."/>
            <person name="Schnurer A."/>
            <person name="Muller B."/>
        </authorList>
    </citation>
    <scope>NUCLEOTIDE SEQUENCE [LARGE SCALE GENOMIC DNA]</scope>
    <source>
        <strain evidence="6">Re1</strain>
    </source>
</reference>
<accession>U4Q940</accession>
<dbReference type="SUPFAM" id="SSF52540">
    <property type="entry name" value="P-loop containing nucleoside triphosphate hydrolases"/>
    <property type="match status" value="1"/>
</dbReference>
<name>U4Q940_TEPAE</name>
<sequence>MKWRDLIAMIEIKDLNKYLGKDKILDDINIHVNKGSIYGLIGPNGAGKTTLIKNLVDIYKPEKGEVLISGENIKDNAKIKSRLGYVSDYQYFYPSFKIHEIVEFYKDAYPFWSDERYIQLMKLFKLDGNKKIKYLSKGMKTQLAILLSLSIMPNVLILDEPTSGLDPVVKQKVLNLIVDEVSANETTVLISSHNLGQLEQICDHIGIIHEGKMLLEDSVENLKSNVRKIQVAFKGEFPEEIKSNEHILKIETIGKIHQIVVKDNLETVIDAIKKCNPILLETIDMSLEEIFIYKMGVEGYDFTDIAI</sequence>
<dbReference type="CDD" id="cd03230">
    <property type="entry name" value="ABC_DR_subfamily_A"/>
    <property type="match status" value="1"/>
</dbReference>
<dbReference type="PROSITE" id="PS50893">
    <property type="entry name" value="ABC_TRANSPORTER_2"/>
    <property type="match status" value="1"/>
</dbReference>
<dbReference type="HOGENOM" id="CLU_000604_1_2_9"/>
<protein>
    <submittedName>
        <fullName evidence="5">ABC transporter related protein</fullName>
    </submittedName>
</protein>
<keyword evidence="6" id="KW-1185">Reference proteome</keyword>
<dbReference type="InterPro" id="IPR003593">
    <property type="entry name" value="AAA+_ATPase"/>
</dbReference>
<dbReference type="InterPro" id="IPR003439">
    <property type="entry name" value="ABC_transporter-like_ATP-bd"/>
</dbReference>
<keyword evidence="3" id="KW-0067">ATP-binding</keyword>
<evidence type="ECO:0000256" key="2">
    <source>
        <dbReference type="ARBA" id="ARBA00022741"/>
    </source>
</evidence>